<sequence>MRPEEYDRLEAACQATAKRYPGLQRRQNESSAESAESIKEELSDFLGAVWEDRKRSRDAAEERLQPLLLLFDIALLHVCDMSVFGLKNTDHPRRVIWPDLLLPDRPSPNAVFYVLASNLAQSMQAFRLLVAHGFESQARAAFRGVVEIVDLMITVVANEATYREFIKSFEDAGDAYRHWKRHLSPAVVRASLAKLETAEPINIPVDMTPDEIRKDTYAWLSRFVHIDFAAHIVAAHPPGWDGKSQRTAMLGNVGEMSKATLAHGLMYLWISLLRLENLLLEKHGWGRFRGHRSRHWFRYRSRALDSLFRSYLPTFWEENLPADS</sequence>
<accession>A0ABT2LU73</accession>
<dbReference type="RefSeq" id="WP_260905880.1">
    <property type="nucleotide sequence ID" value="NZ_JAOCZP010000007.1"/>
</dbReference>
<name>A0ABT2LU73_9HYPH</name>
<proteinExistence type="predicted"/>
<protein>
    <submittedName>
        <fullName evidence="1">Uncharacterized protein</fullName>
    </submittedName>
</protein>
<gene>
    <name evidence="1" type="ORF">N5A92_20480</name>
</gene>
<evidence type="ECO:0000313" key="1">
    <source>
        <dbReference type="EMBL" id="MCT7377397.1"/>
    </source>
</evidence>
<comment type="caution">
    <text evidence="1">The sequence shown here is derived from an EMBL/GenBank/DDBJ whole genome shotgun (WGS) entry which is preliminary data.</text>
</comment>
<dbReference type="Proteomes" id="UP001320831">
    <property type="component" value="Unassembled WGS sequence"/>
</dbReference>
<reference evidence="1 2" key="1">
    <citation type="submission" date="2022-09" db="EMBL/GenBank/DDBJ databases">
        <title>Chelativorans salina sp. nov., a novel slightly halophilic bacterium isolated from a saline lake sediment enrichment.</title>
        <authorList>
            <person name="Gao L."/>
            <person name="Fang B.-Z."/>
            <person name="Li W.-J."/>
        </authorList>
    </citation>
    <scope>NUCLEOTIDE SEQUENCE [LARGE SCALE GENOMIC DNA]</scope>
    <source>
        <strain evidence="1 2">EGI FJ00035</strain>
    </source>
</reference>
<organism evidence="1 2">
    <name type="scientific">Chelativorans salis</name>
    <dbReference type="NCBI Taxonomy" id="2978478"/>
    <lineage>
        <taxon>Bacteria</taxon>
        <taxon>Pseudomonadati</taxon>
        <taxon>Pseudomonadota</taxon>
        <taxon>Alphaproteobacteria</taxon>
        <taxon>Hyphomicrobiales</taxon>
        <taxon>Phyllobacteriaceae</taxon>
        <taxon>Chelativorans</taxon>
    </lineage>
</organism>
<keyword evidence="2" id="KW-1185">Reference proteome</keyword>
<dbReference type="EMBL" id="JAOCZP010000007">
    <property type="protein sequence ID" value="MCT7377397.1"/>
    <property type="molecule type" value="Genomic_DNA"/>
</dbReference>
<evidence type="ECO:0000313" key="2">
    <source>
        <dbReference type="Proteomes" id="UP001320831"/>
    </source>
</evidence>